<proteinExistence type="predicted"/>
<reference evidence="1" key="1">
    <citation type="submission" date="2022-07" db="EMBL/GenBank/DDBJ databases">
        <title>Genome Sequence of Phlebia brevispora.</title>
        <authorList>
            <person name="Buettner E."/>
        </authorList>
    </citation>
    <scope>NUCLEOTIDE SEQUENCE</scope>
    <source>
        <strain evidence="1">MPL23</strain>
    </source>
</reference>
<protein>
    <submittedName>
        <fullName evidence="1">Uncharacterized protein</fullName>
    </submittedName>
</protein>
<dbReference type="EMBL" id="JANHOG010000988">
    <property type="protein sequence ID" value="KAJ3547543.1"/>
    <property type="molecule type" value="Genomic_DNA"/>
</dbReference>
<name>A0ACC1SW08_9APHY</name>
<evidence type="ECO:0000313" key="2">
    <source>
        <dbReference type="Proteomes" id="UP001148662"/>
    </source>
</evidence>
<gene>
    <name evidence="1" type="ORF">NM688_g5398</name>
</gene>
<sequence length="248" mass="27484">MYKIGIPSRVYGGSPTQHPKLLGPKTELWARASYAALLRRLGREAEAVNMIHVIRAYVMHHPYALPSEKYHRLLKDLEREFELTLLDATLSLETDVTLALDVGGEERLEIEHVEDVENDEDVSESDIEDNKLEDGFDVSEGPASSELSSSPPSSASSDTESSEESSVMSSPLTPALTHLPISILHVERHETVIENYTYNRDGWVEDDMSSTDAESGTTTPKDPVTDNVGEDEEVEDPGMLPVVDFRTT</sequence>
<keyword evidence="2" id="KW-1185">Reference proteome</keyword>
<accession>A0ACC1SW08</accession>
<organism evidence="1 2">
    <name type="scientific">Phlebia brevispora</name>
    <dbReference type="NCBI Taxonomy" id="194682"/>
    <lineage>
        <taxon>Eukaryota</taxon>
        <taxon>Fungi</taxon>
        <taxon>Dikarya</taxon>
        <taxon>Basidiomycota</taxon>
        <taxon>Agaricomycotina</taxon>
        <taxon>Agaricomycetes</taxon>
        <taxon>Polyporales</taxon>
        <taxon>Meruliaceae</taxon>
        <taxon>Phlebia</taxon>
    </lineage>
</organism>
<comment type="caution">
    <text evidence="1">The sequence shown here is derived from an EMBL/GenBank/DDBJ whole genome shotgun (WGS) entry which is preliminary data.</text>
</comment>
<evidence type="ECO:0000313" key="1">
    <source>
        <dbReference type="EMBL" id="KAJ3547543.1"/>
    </source>
</evidence>
<dbReference type="Proteomes" id="UP001148662">
    <property type="component" value="Unassembled WGS sequence"/>
</dbReference>